<reference evidence="1 2" key="1">
    <citation type="submission" date="2021-06" db="EMBL/GenBank/DDBJ databases">
        <authorList>
            <person name="Chen R."/>
            <person name="Qin H."/>
            <person name="He S."/>
            <person name="Han P."/>
            <person name="Xu F."/>
            <person name="Sun H."/>
            <person name="Fan H."/>
            <person name="Tong Y."/>
        </authorList>
    </citation>
    <scope>NUCLEOTIDE SEQUENCE [LARGE SCALE GENOMIC DNA]</scope>
</reference>
<evidence type="ECO:0000313" key="1">
    <source>
        <dbReference type="EMBL" id="UAW01113.1"/>
    </source>
</evidence>
<sequence>MEILVNQQTRCVYFKISGRSTGGTSKMEHITESINLYRQHFNTPGYVSIQIQLEDGLINPMTAKNIISGYKRAAYKMELLTRMNGGNITVDLGFIRL</sequence>
<accession>A0AAE8XF26</accession>
<organism evidence="1 2">
    <name type="scientific">Vibrio phage BUCT194</name>
    <dbReference type="NCBI Taxonomy" id="2859072"/>
    <lineage>
        <taxon>Viruses</taxon>
        <taxon>Duplodnaviria</taxon>
        <taxon>Heunggongvirae</taxon>
        <taxon>Uroviricota</taxon>
        <taxon>Caudoviricetes</taxon>
        <taxon>Schitoviridae</taxon>
        <taxon>Varunavirus</taxon>
        <taxon>Varunavirus BUCT194</taxon>
    </lineage>
</organism>
<dbReference type="EMBL" id="MZ447858">
    <property type="protein sequence ID" value="UAW01113.1"/>
    <property type="molecule type" value="Genomic_DNA"/>
</dbReference>
<name>A0AAE8XF26_9CAUD</name>
<dbReference type="RefSeq" id="YP_010657548.1">
    <property type="nucleotide sequence ID" value="NC_070848.1"/>
</dbReference>
<dbReference type="Proteomes" id="UP000828026">
    <property type="component" value="Segment"/>
</dbReference>
<protein>
    <submittedName>
        <fullName evidence="1">Uncharacterized protein</fullName>
    </submittedName>
</protein>
<dbReference type="GeneID" id="77933467"/>
<evidence type="ECO:0000313" key="2">
    <source>
        <dbReference type="Proteomes" id="UP000828026"/>
    </source>
</evidence>
<proteinExistence type="predicted"/>
<dbReference type="KEGG" id="vg:77933467"/>
<keyword evidence="2" id="KW-1185">Reference proteome</keyword>